<evidence type="ECO:0000256" key="1">
    <source>
        <dbReference type="SAM" id="Phobius"/>
    </source>
</evidence>
<comment type="caution">
    <text evidence="2">The sequence shown here is derived from an EMBL/GenBank/DDBJ whole genome shotgun (WGS) entry which is preliminary data.</text>
</comment>
<organism evidence="2 3">
    <name type="scientific">Candidatus Collierbacteria bacterium RIFOXYA2_FULL_46_10</name>
    <dbReference type="NCBI Taxonomy" id="1817726"/>
    <lineage>
        <taxon>Bacteria</taxon>
        <taxon>Candidatus Collieribacteriota</taxon>
    </lineage>
</organism>
<reference evidence="2 3" key="1">
    <citation type="journal article" date="2016" name="Nat. Commun.">
        <title>Thousands of microbial genomes shed light on interconnected biogeochemical processes in an aquifer system.</title>
        <authorList>
            <person name="Anantharaman K."/>
            <person name="Brown C.T."/>
            <person name="Hug L.A."/>
            <person name="Sharon I."/>
            <person name="Castelle C.J."/>
            <person name="Probst A.J."/>
            <person name="Thomas B.C."/>
            <person name="Singh A."/>
            <person name="Wilkins M.J."/>
            <person name="Karaoz U."/>
            <person name="Brodie E.L."/>
            <person name="Williams K.H."/>
            <person name="Hubbard S.S."/>
            <person name="Banfield J.F."/>
        </authorList>
    </citation>
    <scope>NUCLEOTIDE SEQUENCE [LARGE SCALE GENOMIC DNA]</scope>
</reference>
<keyword evidence="1" id="KW-1133">Transmembrane helix</keyword>
<proteinExistence type="predicted"/>
<protein>
    <submittedName>
        <fullName evidence="2">Uncharacterized protein</fullName>
    </submittedName>
</protein>
<dbReference type="AlphaFoldDB" id="A0A1F5F3K1"/>
<name>A0A1F5F3K1_9BACT</name>
<evidence type="ECO:0000313" key="2">
    <source>
        <dbReference type="EMBL" id="OGD74238.1"/>
    </source>
</evidence>
<gene>
    <name evidence="2" type="ORF">A2228_03740</name>
</gene>
<feature type="transmembrane region" description="Helical" evidence="1">
    <location>
        <begin position="34"/>
        <end position="53"/>
    </location>
</feature>
<keyword evidence="1" id="KW-0812">Transmembrane</keyword>
<dbReference type="EMBL" id="MFAK01000038">
    <property type="protein sequence ID" value="OGD74238.1"/>
    <property type="molecule type" value="Genomic_DNA"/>
</dbReference>
<keyword evidence="1" id="KW-0472">Membrane</keyword>
<sequence length="186" mass="21885">MKRYVLSHVPMAVVYGLLVFVVRAEWSNLEWANIFPWGGWVVGVIIGVLVLFLDRVVYTYSYPGAQISQQFAWYIQQRKYGSALSLLDVRRMEQERLTFRSALFMAIWVPLAFFALTSTGGLFGKGVVMGLMLHILMDAWRLQRTEPRRLHVRLFWLIKREILDEERLVFLWVMTGIFGLFSFWVR</sequence>
<feature type="transmembrane region" description="Helical" evidence="1">
    <location>
        <begin position="168"/>
        <end position="185"/>
    </location>
</feature>
<evidence type="ECO:0000313" key="3">
    <source>
        <dbReference type="Proteomes" id="UP000176191"/>
    </source>
</evidence>
<dbReference type="Proteomes" id="UP000176191">
    <property type="component" value="Unassembled WGS sequence"/>
</dbReference>
<feature type="transmembrane region" description="Helical" evidence="1">
    <location>
        <begin position="97"/>
        <end position="116"/>
    </location>
</feature>
<accession>A0A1F5F3K1</accession>